<accession>A0A2P2QZU8</accession>
<proteinExistence type="predicted"/>
<keyword evidence="1" id="KW-0472">Membrane</keyword>
<keyword evidence="1" id="KW-0812">Transmembrane</keyword>
<organism evidence="2">
    <name type="scientific">Rhizophora mucronata</name>
    <name type="common">Asiatic mangrove</name>
    <dbReference type="NCBI Taxonomy" id="61149"/>
    <lineage>
        <taxon>Eukaryota</taxon>
        <taxon>Viridiplantae</taxon>
        <taxon>Streptophyta</taxon>
        <taxon>Embryophyta</taxon>
        <taxon>Tracheophyta</taxon>
        <taxon>Spermatophyta</taxon>
        <taxon>Magnoliopsida</taxon>
        <taxon>eudicotyledons</taxon>
        <taxon>Gunneridae</taxon>
        <taxon>Pentapetalae</taxon>
        <taxon>rosids</taxon>
        <taxon>fabids</taxon>
        <taxon>Malpighiales</taxon>
        <taxon>Rhizophoraceae</taxon>
        <taxon>Rhizophora</taxon>
    </lineage>
</organism>
<dbReference type="EMBL" id="GGEC01091937">
    <property type="protein sequence ID" value="MBX72421.1"/>
    <property type="molecule type" value="Transcribed_RNA"/>
</dbReference>
<evidence type="ECO:0000313" key="2">
    <source>
        <dbReference type="EMBL" id="MBX72421.1"/>
    </source>
</evidence>
<dbReference type="AlphaFoldDB" id="A0A2P2QZU8"/>
<sequence length="31" mass="3881">MWNFLIVQISFNIKLMQQFCCTFYLMFVNTR</sequence>
<protein>
    <submittedName>
        <fullName evidence="2">Uncharacterized protein</fullName>
    </submittedName>
</protein>
<evidence type="ECO:0000256" key="1">
    <source>
        <dbReference type="SAM" id="Phobius"/>
    </source>
</evidence>
<feature type="transmembrane region" description="Helical" evidence="1">
    <location>
        <begin position="6"/>
        <end position="27"/>
    </location>
</feature>
<reference evidence="2" key="1">
    <citation type="submission" date="2018-02" db="EMBL/GenBank/DDBJ databases">
        <title>Rhizophora mucronata_Transcriptome.</title>
        <authorList>
            <person name="Meera S.P."/>
            <person name="Sreeshan A."/>
            <person name="Augustine A."/>
        </authorList>
    </citation>
    <scope>NUCLEOTIDE SEQUENCE</scope>
    <source>
        <tissue evidence="2">Leaf</tissue>
    </source>
</reference>
<keyword evidence="1" id="KW-1133">Transmembrane helix</keyword>
<name>A0A2P2QZU8_RHIMU</name>